<dbReference type="GO" id="GO:0030288">
    <property type="term" value="C:outer membrane-bounded periplasmic space"/>
    <property type="evidence" value="ECO:0007669"/>
    <property type="project" value="UniProtKB-ARBA"/>
</dbReference>
<feature type="domain" description="Solute-binding protein family 5" evidence="5">
    <location>
        <begin position="73"/>
        <end position="436"/>
    </location>
</feature>
<keyword evidence="7" id="KW-1185">Reference proteome</keyword>
<dbReference type="PANTHER" id="PTHR30290">
    <property type="entry name" value="PERIPLASMIC BINDING COMPONENT OF ABC TRANSPORTER"/>
    <property type="match status" value="1"/>
</dbReference>
<dbReference type="InterPro" id="IPR039424">
    <property type="entry name" value="SBP_5"/>
</dbReference>
<reference evidence="6 7" key="1">
    <citation type="submission" date="2018-05" db="EMBL/GenBank/DDBJ databases">
        <title>Genomic Encyclopedia of Type Strains, Phase IV (KMG-IV): sequencing the most valuable type-strain genomes for metagenomic binning, comparative biology and taxonomic classification.</title>
        <authorList>
            <person name="Goeker M."/>
        </authorList>
    </citation>
    <scope>NUCLEOTIDE SEQUENCE [LARGE SCALE GENOMIC DNA]</scope>
    <source>
        <strain evidence="6 7">DSM 6462</strain>
    </source>
</reference>
<dbReference type="PANTHER" id="PTHR30290:SF38">
    <property type="entry name" value="D,D-DIPEPTIDE-BINDING PERIPLASMIC PROTEIN DDPA-RELATED"/>
    <property type="match status" value="1"/>
</dbReference>
<evidence type="ECO:0000313" key="6">
    <source>
        <dbReference type="EMBL" id="PXW57223.1"/>
    </source>
</evidence>
<dbReference type="OrthoDB" id="9803988at2"/>
<keyword evidence="3 4" id="KW-0732">Signal</keyword>
<evidence type="ECO:0000256" key="4">
    <source>
        <dbReference type="SAM" id="SignalP"/>
    </source>
</evidence>
<dbReference type="InterPro" id="IPR030678">
    <property type="entry name" value="Peptide/Ni-bd"/>
</dbReference>
<evidence type="ECO:0000313" key="7">
    <source>
        <dbReference type="Proteomes" id="UP000248021"/>
    </source>
</evidence>
<accession>A0A2V3U3H0</accession>
<feature type="signal peptide" evidence="4">
    <location>
        <begin position="1"/>
        <end position="24"/>
    </location>
</feature>
<dbReference type="InterPro" id="IPR023765">
    <property type="entry name" value="SBP_5_CS"/>
</dbReference>
<protein>
    <submittedName>
        <fullName evidence="6">Peptide/nickel transport system substrate-binding protein</fullName>
    </submittedName>
</protein>
<name>A0A2V3U3H0_9HYPH</name>
<comment type="caution">
    <text evidence="6">The sequence shown here is derived from an EMBL/GenBank/DDBJ whole genome shotgun (WGS) entry which is preliminary data.</text>
</comment>
<dbReference type="InterPro" id="IPR000914">
    <property type="entry name" value="SBP_5_dom"/>
</dbReference>
<dbReference type="Proteomes" id="UP000248021">
    <property type="component" value="Unassembled WGS sequence"/>
</dbReference>
<feature type="chain" id="PRO_5016174715" evidence="4">
    <location>
        <begin position="25"/>
        <end position="523"/>
    </location>
</feature>
<dbReference type="GO" id="GO:0043190">
    <property type="term" value="C:ATP-binding cassette (ABC) transporter complex"/>
    <property type="evidence" value="ECO:0007669"/>
    <property type="project" value="InterPro"/>
</dbReference>
<evidence type="ECO:0000256" key="1">
    <source>
        <dbReference type="ARBA" id="ARBA00004418"/>
    </source>
</evidence>
<dbReference type="PIRSF" id="PIRSF002741">
    <property type="entry name" value="MppA"/>
    <property type="match status" value="1"/>
</dbReference>
<evidence type="ECO:0000259" key="5">
    <source>
        <dbReference type="Pfam" id="PF00496"/>
    </source>
</evidence>
<dbReference type="RefSeq" id="WP_110375829.1">
    <property type="nucleotide sequence ID" value="NZ_JAHBRY010000001.1"/>
</dbReference>
<dbReference type="EMBL" id="QJJK01000007">
    <property type="protein sequence ID" value="PXW57223.1"/>
    <property type="molecule type" value="Genomic_DNA"/>
</dbReference>
<dbReference type="GO" id="GO:1904680">
    <property type="term" value="F:peptide transmembrane transporter activity"/>
    <property type="evidence" value="ECO:0007669"/>
    <property type="project" value="TreeGrafter"/>
</dbReference>
<organism evidence="6 7">
    <name type="scientific">Chelatococcus asaccharovorans</name>
    <dbReference type="NCBI Taxonomy" id="28210"/>
    <lineage>
        <taxon>Bacteria</taxon>
        <taxon>Pseudomonadati</taxon>
        <taxon>Pseudomonadota</taxon>
        <taxon>Alphaproteobacteria</taxon>
        <taxon>Hyphomicrobiales</taxon>
        <taxon>Chelatococcaceae</taxon>
        <taxon>Chelatococcus</taxon>
    </lineage>
</organism>
<evidence type="ECO:0000256" key="3">
    <source>
        <dbReference type="ARBA" id="ARBA00022729"/>
    </source>
</evidence>
<dbReference type="PROSITE" id="PS01040">
    <property type="entry name" value="SBP_BACTERIAL_5"/>
    <property type="match status" value="1"/>
</dbReference>
<evidence type="ECO:0000256" key="2">
    <source>
        <dbReference type="ARBA" id="ARBA00005695"/>
    </source>
</evidence>
<dbReference type="Gene3D" id="3.40.190.10">
    <property type="entry name" value="Periplasmic binding protein-like II"/>
    <property type="match status" value="1"/>
</dbReference>
<dbReference type="Pfam" id="PF00496">
    <property type="entry name" value="SBP_bac_5"/>
    <property type="match status" value="1"/>
</dbReference>
<comment type="similarity">
    <text evidence="2">Belongs to the bacterial solute-binding protein 5 family.</text>
</comment>
<dbReference type="GO" id="GO:0015833">
    <property type="term" value="P:peptide transport"/>
    <property type="evidence" value="ECO:0007669"/>
    <property type="project" value="TreeGrafter"/>
</dbReference>
<sequence>MKTMPTSAVLGCLLLAGAAPAAYAACEVQGGKIQAAMTTNASTMDAILSTTNASRQVAIYLFESLVTYDENYQVIPQLAESWVRSDDGLTYTFTLRDGIKFHNGKTMTADDVTASVQRFLKVSPGAGRFKNVQSVETIDPKTVKFTLKADFPFLSNLAIPSPTVAIYPADIVAKYGDKEVTGADIIGTGPYKLNRWRPDVSISMSKFPDYVTDTRFKGPTGFGGARTACADEVNFLPVPEEAARVAGLQTGDFDYAEALPITAVPQLEGDKALKIEIVKPRWAILVELDHKDPWVSKKPFRKALEAAINPEQILQAASFGRKDYYRVQPSIFFPEQKQWYSEAGAQAYNAPNADTVKKLLAEAGYNGEPITFITNQNYSWMFKASQALAAQWQKAGINVKLELMDWPSQIKRAQEKTDWGINQTGWSPRLDPFQTLSSLQCGTVSAFGYCNQAMEGALAKVNSGLPDDERKKAWAEVQQIVWDDLPVLRIGDYFEPEGTRTTLKGYIPFYVTPRFWDVSQTKK</sequence>
<comment type="subcellular location">
    <subcellularLocation>
        <location evidence="1">Periplasm</location>
    </subcellularLocation>
</comment>
<dbReference type="AlphaFoldDB" id="A0A2V3U3H0"/>
<dbReference type="SUPFAM" id="SSF53850">
    <property type="entry name" value="Periplasmic binding protein-like II"/>
    <property type="match status" value="1"/>
</dbReference>
<proteinExistence type="inferred from homology"/>
<gene>
    <name evidence="6" type="ORF">C7450_107263</name>
</gene>
<dbReference type="Gene3D" id="3.10.105.10">
    <property type="entry name" value="Dipeptide-binding Protein, Domain 3"/>
    <property type="match status" value="1"/>
</dbReference>